<dbReference type="PANTHER" id="PTHR30481:SF2">
    <property type="entry name" value="SITE-SPECIFIC DNA-METHYLTRANSFERASE (ADENINE-SPECIFIC)"/>
    <property type="match status" value="1"/>
</dbReference>
<protein>
    <recommendedName>
        <fullName evidence="2">site-specific DNA-methyltransferase (adenine-specific)</fullName>
        <ecNumber evidence="2">2.1.1.72</ecNumber>
    </recommendedName>
</protein>
<dbReference type="Gene3D" id="1.10.1020.10">
    <property type="entry name" value="Adenine-specific Methyltransferase, Domain 2"/>
    <property type="match status" value="1"/>
</dbReference>
<keyword evidence="8" id="KW-1185">Reference proteome</keyword>
<dbReference type="PIRSF" id="PIRSF000398">
    <property type="entry name" value="M_m6A_EcoRV"/>
    <property type="match status" value="1"/>
</dbReference>
<keyword evidence="5" id="KW-0949">S-adenosyl-L-methionine</keyword>
<evidence type="ECO:0000313" key="7">
    <source>
        <dbReference type="EMBL" id="KAA9000795.1"/>
    </source>
</evidence>
<sequence length="287" mass="32564">MPVTYSPLRYPGGKTQLTPFVVDLLRANDLFYGSYAEPFAGGCGVALKLLMDGFMSEIYINDIDPAIYSMWNSVINETDELCSLIERTPITIAEWRRQRAIQDGGGESSLELGFSTLFMNRTNRSGILKAGVIGGFDQRGDYLIDCRFHKVNLIKKIRRIALYADHIHLTQLDAIQFLRKVVKKIKGKALVNIDPPYYKKGPELYRNFYGHDDHVLLSREIAKLGHPWMVTYDNAPEIREIYDGYPALRKTLRYSAQVKRMGVELLILDPTLKAPRREPSKSATSAA</sequence>
<dbReference type="EMBL" id="VYKI01000006">
    <property type="protein sequence ID" value="KAA9000795.1"/>
    <property type="molecule type" value="Genomic_DNA"/>
</dbReference>
<keyword evidence="3 7" id="KW-0489">Methyltransferase</keyword>
<dbReference type="Pfam" id="PF02086">
    <property type="entry name" value="MethyltransfD12"/>
    <property type="match status" value="1"/>
</dbReference>
<dbReference type="Proteomes" id="UP000326367">
    <property type="component" value="Unassembled WGS sequence"/>
</dbReference>
<dbReference type="InterPro" id="IPR012327">
    <property type="entry name" value="MeTrfase_D12"/>
</dbReference>
<dbReference type="SUPFAM" id="SSF53335">
    <property type="entry name" value="S-adenosyl-L-methionine-dependent methyltransferases"/>
    <property type="match status" value="1"/>
</dbReference>
<dbReference type="EC" id="2.1.1.72" evidence="2"/>
<dbReference type="RefSeq" id="WP_150454028.1">
    <property type="nucleotide sequence ID" value="NZ_VYKI01000006.1"/>
</dbReference>
<evidence type="ECO:0000313" key="8">
    <source>
        <dbReference type="Proteomes" id="UP000326367"/>
    </source>
</evidence>
<dbReference type="PANTHER" id="PTHR30481">
    <property type="entry name" value="DNA ADENINE METHYLASE"/>
    <property type="match status" value="1"/>
</dbReference>
<evidence type="ECO:0000256" key="5">
    <source>
        <dbReference type="ARBA" id="ARBA00022691"/>
    </source>
</evidence>
<keyword evidence="4" id="KW-0808">Transferase</keyword>
<name>A0ABQ6T2B6_9GAMM</name>
<dbReference type="Gene3D" id="3.40.50.150">
    <property type="entry name" value="Vaccinia Virus protein VP39"/>
    <property type="match status" value="1"/>
</dbReference>
<organism evidence="7 8">
    <name type="scientific">Stenotrophomonas cyclobalanopsidis</name>
    <dbReference type="NCBI Taxonomy" id="2771362"/>
    <lineage>
        <taxon>Bacteria</taxon>
        <taxon>Pseudomonadati</taxon>
        <taxon>Pseudomonadota</taxon>
        <taxon>Gammaproteobacteria</taxon>
        <taxon>Lysobacterales</taxon>
        <taxon>Lysobacteraceae</taxon>
        <taxon>Stenotrophomonas</taxon>
    </lineage>
</organism>
<evidence type="ECO:0000256" key="6">
    <source>
        <dbReference type="ARBA" id="ARBA00047942"/>
    </source>
</evidence>
<proteinExistence type="inferred from homology"/>
<dbReference type="GO" id="GO:0008168">
    <property type="term" value="F:methyltransferase activity"/>
    <property type="evidence" value="ECO:0007669"/>
    <property type="project" value="UniProtKB-KW"/>
</dbReference>
<reference evidence="7 8" key="1">
    <citation type="journal article" date="2020" name="Antonie Van Leeuwenhoek">
        <title>Stenotrophomonas cyclobalanopsidis sp. nov., isolated from the leaf spot disease of Cyclobalanopsis patelliformis.</title>
        <authorList>
            <person name="Bian D.R."/>
            <person name="Xue H."/>
            <person name="Piao C.G."/>
            <person name="Li Y."/>
        </authorList>
    </citation>
    <scope>NUCLEOTIDE SEQUENCE [LARGE SCALE GENOMIC DNA]</scope>
    <source>
        <strain evidence="7 8">TPQG1-4</strain>
    </source>
</reference>
<dbReference type="InterPro" id="IPR029063">
    <property type="entry name" value="SAM-dependent_MTases_sf"/>
</dbReference>
<evidence type="ECO:0000256" key="3">
    <source>
        <dbReference type="ARBA" id="ARBA00022603"/>
    </source>
</evidence>
<comment type="catalytic activity">
    <reaction evidence="6">
        <text>a 2'-deoxyadenosine in DNA + S-adenosyl-L-methionine = an N(6)-methyl-2'-deoxyadenosine in DNA + S-adenosyl-L-homocysteine + H(+)</text>
        <dbReference type="Rhea" id="RHEA:15197"/>
        <dbReference type="Rhea" id="RHEA-COMP:12418"/>
        <dbReference type="Rhea" id="RHEA-COMP:12419"/>
        <dbReference type="ChEBI" id="CHEBI:15378"/>
        <dbReference type="ChEBI" id="CHEBI:57856"/>
        <dbReference type="ChEBI" id="CHEBI:59789"/>
        <dbReference type="ChEBI" id="CHEBI:90615"/>
        <dbReference type="ChEBI" id="CHEBI:90616"/>
        <dbReference type="EC" id="2.1.1.72"/>
    </reaction>
</comment>
<dbReference type="GO" id="GO:0032259">
    <property type="term" value="P:methylation"/>
    <property type="evidence" value="ECO:0007669"/>
    <property type="project" value="UniProtKB-KW"/>
</dbReference>
<dbReference type="PRINTS" id="PR00505">
    <property type="entry name" value="D12N6MTFRASE"/>
</dbReference>
<dbReference type="InterPro" id="IPR023095">
    <property type="entry name" value="Ade_MeTrfase_dom_2"/>
</dbReference>
<evidence type="ECO:0000256" key="1">
    <source>
        <dbReference type="ARBA" id="ARBA00006594"/>
    </source>
</evidence>
<accession>A0ABQ6T2B6</accession>
<evidence type="ECO:0000256" key="4">
    <source>
        <dbReference type="ARBA" id="ARBA00022679"/>
    </source>
</evidence>
<gene>
    <name evidence="7" type="ORF">FJU31_06505</name>
</gene>
<comment type="caution">
    <text evidence="7">The sequence shown here is derived from an EMBL/GenBank/DDBJ whole genome shotgun (WGS) entry which is preliminary data.</text>
</comment>
<dbReference type="InterPro" id="IPR012263">
    <property type="entry name" value="M_m6A_EcoRV"/>
</dbReference>
<comment type="similarity">
    <text evidence="1">Belongs to the N(4)/N(6)-methyltransferase family.</text>
</comment>
<evidence type="ECO:0000256" key="2">
    <source>
        <dbReference type="ARBA" id="ARBA00011900"/>
    </source>
</evidence>